<dbReference type="NCBIfam" id="TIGR00247">
    <property type="entry name" value="endolytic transglycosylase MltG"/>
    <property type="match status" value="1"/>
</dbReference>
<evidence type="ECO:0000256" key="5">
    <source>
        <dbReference type="ARBA" id="ARBA00023239"/>
    </source>
</evidence>
<accession>A0AAJ4REC2</accession>
<evidence type="ECO:0000256" key="4">
    <source>
        <dbReference type="ARBA" id="ARBA00023136"/>
    </source>
</evidence>
<keyword evidence="1 7" id="KW-1003">Cell membrane</keyword>
<dbReference type="GO" id="GO:0005886">
    <property type="term" value="C:plasma membrane"/>
    <property type="evidence" value="ECO:0007669"/>
    <property type="project" value="UniProtKB-SubCell"/>
</dbReference>
<name>A0AAJ4REC2_9BACT</name>
<keyword evidence="6 7" id="KW-0961">Cell wall biogenesis/degradation</keyword>
<keyword evidence="4 7" id="KW-0472">Membrane</keyword>
<dbReference type="PANTHER" id="PTHR30518">
    <property type="entry name" value="ENDOLYTIC MUREIN TRANSGLYCOSYLASE"/>
    <property type="match status" value="1"/>
</dbReference>
<dbReference type="Proteomes" id="UP000298805">
    <property type="component" value="Chromosome"/>
</dbReference>
<dbReference type="AlphaFoldDB" id="A0AAJ4REC2"/>
<comment type="similarity">
    <text evidence="7">Belongs to the transglycosylase MltG family.</text>
</comment>
<keyword evidence="5 7" id="KW-0456">Lyase</keyword>
<evidence type="ECO:0000256" key="2">
    <source>
        <dbReference type="ARBA" id="ARBA00022692"/>
    </source>
</evidence>
<organism evidence="9 10">
    <name type="scientific">Caminibacter pacificus</name>
    <dbReference type="NCBI Taxonomy" id="1424653"/>
    <lineage>
        <taxon>Bacteria</taxon>
        <taxon>Pseudomonadati</taxon>
        <taxon>Campylobacterota</taxon>
        <taxon>Epsilonproteobacteria</taxon>
        <taxon>Nautiliales</taxon>
        <taxon>Nautiliaceae</taxon>
        <taxon>Caminibacter</taxon>
    </lineage>
</organism>
<dbReference type="EC" id="4.2.2.29" evidence="7"/>
<reference evidence="9 10" key="2">
    <citation type="submission" date="2018-11" db="EMBL/GenBank/DDBJ databases">
        <title>Genomic Encyclopedia of Type Strains, Phase IV (KMG-IV): sequencing the most valuable type-strain genomes for metagenomic binning, comparative biology and taxonomic classification.</title>
        <authorList>
            <person name="Goeker M."/>
        </authorList>
    </citation>
    <scope>NUCLEOTIDE SEQUENCE [LARGE SCALE GENOMIC DNA]</scope>
    <source>
        <strain evidence="9 10">DSM 27783</strain>
    </source>
</reference>
<keyword evidence="11" id="KW-1185">Reference proteome</keyword>
<evidence type="ECO:0000256" key="3">
    <source>
        <dbReference type="ARBA" id="ARBA00022989"/>
    </source>
</evidence>
<dbReference type="Pfam" id="PF02618">
    <property type="entry name" value="YceG"/>
    <property type="match status" value="1"/>
</dbReference>
<dbReference type="EMBL" id="CP027432">
    <property type="protein sequence ID" value="QCI29212.1"/>
    <property type="molecule type" value="Genomic_DNA"/>
</dbReference>
<evidence type="ECO:0000313" key="11">
    <source>
        <dbReference type="Proteomes" id="UP000298805"/>
    </source>
</evidence>
<evidence type="ECO:0000256" key="6">
    <source>
        <dbReference type="ARBA" id="ARBA00023316"/>
    </source>
</evidence>
<reference evidence="11" key="1">
    <citation type="submission" date="2018-03" db="EMBL/GenBank/DDBJ databases">
        <title>A comparative analysis of the Nautiliaceae.</title>
        <authorList>
            <person name="Grosche A."/>
            <person name="Smedile F."/>
            <person name="Vetriani C."/>
        </authorList>
    </citation>
    <scope>NUCLEOTIDE SEQUENCE [LARGE SCALE GENOMIC DNA]</scope>
    <source>
        <strain evidence="11">TB6</strain>
    </source>
</reference>
<evidence type="ECO:0000313" key="9">
    <source>
        <dbReference type="EMBL" id="ROR41103.1"/>
    </source>
</evidence>
<dbReference type="GO" id="GO:0009252">
    <property type="term" value="P:peptidoglycan biosynthetic process"/>
    <property type="evidence" value="ECO:0007669"/>
    <property type="project" value="UniProtKB-UniRule"/>
</dbReference>
<comment type="catalytic activity">
    <reaction evidence="7">
        <text>a peptidoglycan chain = a peptidoglycan chain with N-acetyl-1,6-anhydromuramyl-[peptide] at the reducing end + a peptidoglycan chain with N-acetylglucosamine at the non-reducing end.</text>
        <dbReference type="EC" id="4.2.2.29"/>
    </reaction>
</comment>
<dbReference type="Proteomes" id="UP000272781">
    <property type="component" value="Unassembled WGS sequence"/>
</dbReference>
<sequence length="312" mass="36814">MDIKTANEKYKITKIIALIEALLLFIIFILFYLTREVNVKRIIYVPKGNTNYTIKYLHNRGYDISYIDKIFIRMFGYPQAGWIDLKSTRMTKLDFLYRLTKSKAALAKVMIIPGETNYFIYKQIEKKLKIKNMYCPNIEEGFIKPDTYYLPIGMKREDLCKLLYDVSLKWHKDISKKIFGVWNYKRYEKYLIIASIIQKEAANTNEMKYVSAVIYNRLKKGMPLQMDGSLNYGKYSHTPITAKRIKTDKSRYNTYKYKGLPPKPVCVVSKEAIIAAIFPAKVKYLYFYKCGNHHLFATSYKAHVNNIRRCKK</sequence>
<evidence type="ECO:0000256" key="1">
    <source>
        <dbReference type="ARBA" id="ARBA00022475"/>
    </source>
</evidence>
<comment type="subcellular location">
    <subcellularLocation>
        <location evidence="7">Cell membrane</location>
        <topology evidence="7">Single-pass membrane protein</topology>
    </subcellularLocation>
</comment>
<feature type="transmembrane region" description="Helical" evidence="7">
    <location>
        <begin position="12"/>
        <end position="33"/>
    </location>
</feature>
<comment type="function">
    <text evidence="7">Functions as a peptidoglycan terminase that cleaves nascent peptidoglycan strands endolytically to terminate their elongation.</text>
</comment>
<dbReference type="HAMAP" id="MF_02065">
    <property type="entry name" value="MltG"/>
    <property type="match status" value="1"/>
</dbReference>
<reference evidence="8" key="3">
    <citation type="submission" date="2019-06" db="EMBL/GenBank/DDBJ databases">
        <title>A comparative analysis of the Nautiliaceae.</title>
        <authorList>
            <person name="Grosche A."/>
            <person name="Smedile F."/>
            <person name="Vetriani C."/>
        </authorList>
    </citation>
    <scope>NUCLEOTIDE SEQUENCE</scope>
    <source>
        <strain evidence="8">TB6</strain>
    </source>
</reference>
<evidence type="ECO:0000256" key="7">
    <source>
        <dbReference type="HAMAP-Rule" id="MF_02065"/>
    </source>
</evidence>
<proteinExistence type="inferred from homology"/>
<gene>
    <name evidence="7 8" type="primary">mltG</name>
    <name evidence="8" type="ORF">C6V80_04195</name>
    <name evidence="9" type="ORF">EDC58_0587</name>
</gene>
<evidence type="ECO:0000313" key="8">
    <source>
        <dbReference type="EMBL" id="QCI29212.1"/>
    </source>
</evidence>
<feature type="site" description="Important for catalytic activity" evidence="7">
    <location>
        <position position="200"/>
    </location>
</feature>
<dbReference type="GO" id="GO:0008932">
    <property type="term" value="F:lytic endotransglycosylase activity"/>
    <property type="evidence" value="ECO:0007669"/>
    <property type="project" value="UniProtKB-UniRule"/>
</dbReference>
<protein>
    <recommendedName>
        <fullName evidence="7">Endolytic murein transglycosylase</fullName>
        <ecNumber evidence="7">4.2.2.29</ecNumber>
    </recommendedName>
    <alternativeName>
        <fullName evidence="7">Peptidoglycan lytic transglycosylase</fullName>
    </alternativeName>
    <alternativeName>
        <fullName evidence="7">Peptidoglycan polymerization terminase</fullName>
    </alternativeName>
</protein>
<dbReference type="GO" id="GO:0071555">
    <property type="term" value="P:cell wall organization"/>
    <property type="evidence" value="ECO:0007669"/>
    <property type="project" value="UniProtKB-KW"/>
</dbReference>
<dbReference type="InterPro" id="IPR003770">
    <property type="entry name" value="MLTG-like"/>
</dbReference>
<dbReference type="EMBL" id="RJVK01000001">
    <property type="protein sequence ID" value="ROR41103.1"/>
    <property type="molecule type" value="Genomic_DNA"/>
</dbReference>
<keyword evidence="2 7" id="KW-0812">Transmembrane</keyword>
<keyword evidence="3 7" id="KW-1133">Transmembrane helix</keyword>
<dbReference type="PANTHER" id="PTHR30518:SF2">
    <property type="entry name" value="ENDOLYTIC MUREIN TRANSGLYCOSYLASE"/>
    <property type="match status" value="1"/>
</dbReference>
<evidence type="ECO:0000313" key="10">
    <source>
        <dbReference type="Proteomes" id="UP000272781"/>
    </source>
</evidence>
<dbReference type="RefSeq" id="WP_123352000.1">
    <property type="nucleotide sequence ID" value="NZ_CP027432.2"/>
</dbReference>